<sequence>DGSFHPFQGPINAQDGSVLVAAGETMADGDMLGIGVFVEGVIGSAG</sequence>
<gene>
    <name evidence="1" type="ORF">METZ01_LOCUS283765</name>
</gene>
<proteinExistence type="predicted"/>
<feature type="non-terminal residue" evidence="1">
    <location>
        <position position="1"/>
    </location>
</feature>
<dbReference type="Gene3D" id="3.40.50.2300">
    <property type="match status" value="1"/>
</dbReference>
<reference evidence="1" key="1">
    <citation type="submission" date="2018-05" db="EMBL/GenBank/DDBJ databases">
        <authorList>
            <person name="Lanie J.A."/>
            <person name="Ng W.-L."/>
            <person name="Kazmierczak K.M."/>
            <person name="Andrzejewski T.M."/>
            <person name="Davidsen T.M."/>
            <person name="Wayne K.J."/>
            <person name="Tettelin H."/>
            <person name="Glass J.I."/>
            <person name="Rusch D."/>
            <person name="Podicherti R."/>
            <person name="Tsui H.-C.T."/>
            <person name="Winkler M.E."/>
        </authorList>
    </citation>
    <scope>NUCLEOTIDE SEQUENCE</scope>
</reference>
<evidence type="ECO:0000313" key="1">
    <source>
        <dbReference type="EMBL" id="SVC30911.1"/>
    </source>
</evidence>
<accession>A0A382L7P2</accession>
<name>A0A382L7P2_9ZZZZ</name>
<dbReference type="AlphaFoldDB" id="A0A382L7P2"/>
<organism evidence="1">
    <name type="scientific">marine metagenome</name>
    <dbReference type="NCBI Taxonomy" id="408172"/>
    <lineage>
        <taxon>unclassified sequences</taxon>
        <taxon>metagenomes</taxon>
        <taxon>ecological metagenomes</taxon>
    </lineage>
</organism>
<dbReference type="EMBL" id="UINC01084347">
    <property type="protein sequence ID" value="SVC30911.1"/>
    <property type="molecule type" value="Genomic_DNA"/>
</dbReference>
<protein>
    <submittedName>
        <fullName evidence="1">Uncharacterized protein</fullName>
    </submittedName>
</protein>